<name>A0A162WEB6_9FLAO</name>
<dbReference type="AlphaFoldDB" id="A0A162WEB6"/>
<dbReference type="RefSeq" id="WP_066319836.1">
    <property type="nucleotide sequence ID" value="NZ_LQRT01000060.1"/>
</dbReference>
<accession>A0A162WEB6</accession>
<dbReference type="Proteomes" id="UP000076715">
    <property type="component" value="Unassembled WGS sequence"/>
</dbReference>
<keyword evidence="3" id="KW-1185">Reference proteome</keyword>
<sequence length="251" mass="28241">MIKYIAHLILAISMFLMHIIGYGQTKTVQVNHFDSAIISPHIQVTFKKGDAERVIIESSKVSQEKINIENEGKTLRIYLDGAKMVTKNVKTKRDEWNNRKKPLYKDTQVVATVIYKELKDLSIRGEEIIKCESLIEQDGFRLKAYGESKITMNALKVNNLNVTMYGESYLELKEGTVNNQKYTVYGEGKINTLGIANENTKITAYGEGNFRVNVSDHLKVTAFGEATVAYNGNPSINKGIVIGRAVIQKMN</sequence>
<dbReference type="Gene3D" id="2.160.20.120">
    <property type="match status" value="1"/>
</dbReference>
<evidence type="ECO:0000313" key="3">
    <source>
        <dbReference type="Proteomes" id="UP000076715"/>
    </source>
</evidence>
<proteinExistence type="predicted"/>
<evidence type="ECO:0000313" key="2">
    <source>
        <dbReference type="EMBL" id="KZS38043.1"/>
    </source>
</evidence>
<feature type="domain" description="Putative auto-transporter adhesin head GIN" evidence="1">
    <location>
        <begin position="33"/>
        <end position="234"/>
    </location>
</feature>
<protein>
    <submittedName>
        <fullName evidence="2">Adhesin</fullName>
    </submittedName>
</protein>
<evidence type="ECO:0000259" key="1">
    <source>
        <dbReference type="Pfam" id="PF10988"/>
    </source>
</evidence>
<comment type="caution">
    <text evidence="2">The sequence shown here is derived from an EMBL/GenBank/DDBJ whole genome shotgun (WGS) entry which is preliminary data.</text>
</comment>
<organism evidence="2 3">
    <name type="scientific">Aquimarina aggregata</name>
    <dbReference type="NCBI Taxonomy" id="1642818"/>
    <lineage>
        <taxon>Bacteria</taxon>
        <taxon>Pseudomonadati</taxon>
        <taxon>Bacteroidota</taxon>
        <taxon>Flavobacteriia</taxon>
        <taxon>Flavobacteriales</taxon>
        <taxon>Flavobacteriaceae</taxon>
        <taxon>Aquimarina</taxon>
    </lineage>
</organism>
<dbReference type="InterPro" id="IPR021255">
    <property type="entry name" value="DUF2807"/>
</dbReference>
<dbReference type="OrthoDB" id="943856at2"/>
<dbReference type="Pfam" id="PF10988">
    <property type="entry name" value="DUF2807"/>
    <property type="match status" value="1"/>
</dbReference>
<reference evidence="2 3" key="1">
    <citation type="submission" date="2016-01" db="EMBL/GenBank/DDBJ databases">
        <title>The draft genome sequence of Aquimarina sp. RZW4-3-2.</title>
        <authorList>
            <person name="Wang Y."/>
        </authorList>
    </citation>
    <scope>NUCLEOTIDE SEQUENCE [LARGE SCALE GENOMIC DNA]</scope>
    <source>
        <strain evidence="2 3">RZW4-3-2</strain>
    </source>
</reference>
<gene>
    <name evidence="2" type="ORF">AWE51_18530</name>
</gene>
<dbReference type="STRING" id="1642818.AWE51_18530"/>
<dbReference type="EMBL" id="LQRT01000060">
    <property type="protein sequence ID" value="KZS38043.1"/>
    <property type="molecule type" value="Genomic_DNA"/>
</dbReference>